<dbReference type="RefSeq" id="WP_281029382.1">
    <property type="nucleotide sequence ID" value="NZ_CP038206.1"/>
</dbReference>
<organism evidence="3">
    <name type="scientific">Paracoccus pantotrophus</name>
    <name type="common">Thiosphaera pantotropha</name>
    <dbReference type="NCBI Taxonomy" id="82367"/>
    <lineage>
        <taxon>Bacteria</taxon>
        <taxon>Pseudomonadati</taxon>
        <taxon>Pseudomonadota</taxon>
        <taxon>Alphaproteobacteria</taxon>
        <taxon>Rhodobacterales</taxon>
        <taxon>Paracoccaceae</taxon>
        <taxon>Paracoccus</taxon>
    </lineage>
</organism>
<comment type="similarity">
    <text evidence="1">Belongs to the NipSnap family.</text>
</comment>
<sequence length="109" mass="12882">MTMFVDMRTYTLYNGNQAKFLKLYEEEGMEVQLRILGHMVGYYHTDIGPLNQIVHMWGYQSMDERWEKRKALQASPEWTAYAVQMRPLVQQIENRILVPAPFFKVPPAV</sequence>
<evidence type="ECO:0000259" key="2">
    <source>
        <dbReference type="Pfam" id="PF07978"/>
    </source>
</evidence>
<proteinExistence type="inferred from homology"/>
<dbReference type="SUPFAM" id="SSF54909">
    <property type="entry name" value="Dimeric alpha+beta barrel"/>
    <property type="match status" value="1"/>
</dbReference>
<reference evidence="3" key="1">
    <citation type="journal article" date="2006" name="Microbiology">
        <title>Identification of a transposable genomic island of Paracoccus pantotrophus DSM 11072 by its transposition to a novel entrapment vector pMMB2.</title>
        <authorList>
            <person name="Mikosa M."/>
            <person name="Sochacka-Pietal M."/>
            <person name="Baj J."/>
            <person name="Bartosik D."/>
        </authorList>
    </citation>
    <scope>NUCLEOTIDE SEQUENCE</scope>
    <source>
        <strain evidence="3">DSM 11072</strain>
    </source>
</reference>
<dbReference type="PANTHER" id="PTHR21017:SF17">
    <property type="entry name" value="PROTEIN NIPSNAP"/>
    <property type="match status" value="1"/>
</dbReference>
<name>Q3S8D4_PARPN</name>
<dbReference type="EMBL" id="DQ149577">
    <property type="protein sequence ID" value="AAZ93611.1"/>
    <property type="molecule type" value="Genomic_DNA"/>
</dbReference>
<accession>Q3S8D4</accession>
<dbReference type="Pfam" id="PF07978">
    <property type="entry name" value="NIPSNAP"/>
    <property type="match status" value="1"/>
</dbReference>
<evidence type="ECO:0000256" key="1">
    <source>
        <dbReference type="ARBA" id="ARBA00005291"/>
    </source>
</evidence>
<dbReference type="InterPro" id="IPR051557">
    <property type="entry name" value="NipSnap_domain"/>
</dbReference>
<feature type="domain" description="NIPSNAP" evidence="2">
    <location>
        <begin position="6"/>
        <end position="102"/>
    </location>
</feature>
<protein>
    <recommendedName>
        <fullName evidence="2">NIPSNAP domain-containing protein</fullName>
    </recommendedName>
</protein>
<evidence type="ECO:0000313" key="3">
    <source>
        <dbReference type="EMBL" id="AAZ93611.1"/>
    </source>
</evidence>
<dbReference type="InterPro" id="IPR011008">
    <property type="entry name" value="Dimeric_a/b-barrel"/>
</dbReference>
<dbReference type="InterPro" id="IPR012577">
    <property type="entry name" value="NIPSNAP"/>
</dbReference>
<dbReference type="AlphaFoldDB" id="Q3S8D4"/>
<dbReference type="Gene3D" id="3.30.70.100">
    <property type="match status" value="1"/>
</dbReference>
<dbReference type="PANTHER" id="PTHR21017">
    <property type="entry name" value="NIPSNAP-RELATED"/>
    <property type="match status" value="1"/>
</dbReference>